<name>A0A1H8L6J5_9EURY</name>
<evidence type="ECO:0000256" key="6">
    <source>
        <dbReference type="HAMAP-Rule" id="MF_00265"/>
    </source>
</evidence>
<dbReference type="HAMAP" id="MF_00265">
    <property type="entry name" value="VapC_Nob1"/>
    <property type="match status" value="1"/>
</dbReference>
<evidence type="ECO:0000256" key="5">
    <source>
        <dbReference type="ARBA" id="ARBA00022842"/>
    </source>
</evidence>
<dbReference type="CDD" id="cd09873">
    <property type="entry name" value="PIN_Pae0151-like"/>
    <property type="match status" value="1"/>
</dbReference>
<dbReference type="EMBL" id="FOCX01000007">
    <property type="protein sequence ID" value="SEO00715.1"/>
    <property type="molecule type" value="Genomic_DNA"/>
</dbReference>
<evidence type="ECO:0000259" key="7">
    <source>
        <dbReference type="Pfam" id="PF01850"/>
    </source>
</evidence>
<protein>
    <recommendedName>
        <fullName evidence="6">Ribonuclease VapC</fullName>
        <shortName evidence="6">RNase VapC</shortName>
        <ecNumber evidence="6">3.1.-.-</ecNumber>
    </recommendedName>
    <alternativeName>
        <fullName evidence="6">Putative toxin VapC</fullName>
    </alternativeName>
</protein>
<dbReference type="GO" id="GO:0004540">
    <property type="term" value="F:RNA nuclease activity"/>
    <property type="evidence" value="ECO:0007669"/>
    <property type="project" value="InterPro"/>
</dbReference>
<dbReference type="PANTHER" id="PTHR35901">
    <property type="entry name" value="RIBONUCLEASE VAPC3"/>
    <property type="match status" value="1"/>
</dbReference>
<feature type="binding site" evidence="6">
    <location>
        <position position="99"/>
    </location>
    <ligand>
        <name>Mg(2+)</name>
        <dbReference type="ChEBI" id="CHEBI:18420"/>
    </ligand>
</feature>
<dbReference type="Proteomes" id="UP000198775">
    <property type="component" value="Unassembled WGS sequence"/>
</dbReference>
<keyword evidence="3 6" id="KW-0479">Metal-binding</keyword>
<dbReference type="RefSeq" id="WP_092659351.1">
    <property type="nucleotide sequence ID" value="NZ_FOCX01000007.1"/>
</dbReference>
<dbReference type="Pfam" id="PF01850">
    <property type="entry name" value="PIN"/>
    <property type="match status" value="1"/>
</dbReference>
<dbReference type="InterPro" id="IPR044153">
    <property type="entry name" value="PIN_Pae0151-like"/>
</dbReference>
<evidence type="ECO:0000256" key="4">
    <source>
        <dbReference type="ARBA" id="ARBA00022801"/>
    </source>
</evidence>
<evidence type="ECO:0000313" key="8">
    <source>
        <dbReference type="EMBL" id="SEO00715.1"/>
    </source>
</evidence>
<feature type="binding site" evidence="6">
    <location>
        <position position="7"/>
    </location>
    <ligand>
        <name>Mg(2+)</name>
        <dbReference type="ChEBI" id="CHEBI:18420"/>
    </ligand>
</feature>
<accession>A0A1H8L6J5</accession>
<gene>
    <name evidence="6" type="primary">vapC</name>
    <name evidence="8" type="ORF">SAMN05216388_100730</name>
</gene>
<dbReference type="SUPFAM" id="SSF88723">
    <property type="entry name" value="PIN domain-like"/>
    <property type="match status" value="1"/>
</dbReference>
<keyword evidence="9" id="KW-1185">Reference proteome</keyword>
<dbReference type="InterPro" id="IPR051619">
    <property type="entry name" value="TypeII_TA_RNase_PINc/VapC"/>
</dbReference>
<dbReference type="GO" id="GO:0000287">
    <property type="term" value="F:magnesium ion binding"/>
    <property type="evidence" value="ECO:0007669"/>
    <property type="project" value="UniProtKB-UniRule"/>
</dbReference>
<organism evidence="8 9">
    <name type="scientific">Halorientalis persicus</name>
    <dbReference type="NCBI Taxonomy" id="1367881"/>
    <lineage>
        <taxon>Archaea</taxon>
        <taxon>Methanobacteriati</taxon>
        <taxon>Methanobacteriota</taxon>
        <taxon>Stenosarchaea group</taxon>
        <taxon>Halobacteria</taxon>
        <taxon>Halobacteriales</taxon>
        <taxon>Haloarculaceae</taxon>
        <taxon>Halorientalis</taxon>
    </lineage>
</organism>
<dbReference type="GO" id="GO:0090729">
    <property type="term" value="F:toxin activity"/>
    <property type="evidence" value="ECO:0007669"/>
    <property type="project" value="UniProtKB-KW"/>
</dbReference>
<evidence type="ECO:0000256" key="3">
    <source>
        <dbReference type="ARBA" id="ARBA00022723"/>
    </source>
</evidence>
<reference evidence="9" key="1">
    <citation type="submission" date="2016-10" db="EMBL/GenBank/DDBJ databases">
        <authorList>
            <person name="Varghese N."/>
            <person name="Submissions S."/>
        </authorList>
    </citation>
    <scope>NUCLEOTIDE SEQUENCE [LARGE SCALE GENOMIC DNA]</scope>
    <source>
        <strain evidence="9">IBRC-M 10043</strain>
    </source>
</reference>
<comment type="cofactor">
    <cofactor evidence="6">
        <name>Mg(2+)</name>
        <dbReference type="ChEBI" id="CHEBI:18420"/>
    </cofactor>
</comment>
<evidence type="ECO:0000256" key="2">
    <source>
        <dbReference type="ARBA" id="ARBA00022722"/>
    </source>
</evidence>
<comment type="similarity">
    <text evidence="6">Belongs to the PINc/VapC protein family.</text>
</comment>
<dbReference type="InterPro" id="IPR002716">
    <property type="entry name" value="PIN_dom"/>
</dbReference>
<sequence>MADIVVDTSTVVKWYIPEQHHEQARALRDDFLNGKHNLCAPALMPFEAVNALTYSGHYDGERLREAAHSLDNYGIELVAFGSVGPIAEITNTVDITAYDAAYVALAVERDATAYTADGNLLQDLDGSEYQDTVAHIQTY</sequence>
<dbReference type="PANTHER" id="PTHR35901:SF1">
    <property type="entry name" value="EXONUCLEASE VAPC9"/>
    <property type="match status" value="1"/>
</dbReference>
<proteinExistence type="inferred from homology"/>
<dbReference type="OrthoDB" id="269293at2157"/>
<comment type="function">
    <text evidence="6">Toxic component of a toxin-antitoxin (TA) system. An RNase.</text>
</comment>
<dbReference type="InterPro" id="IPR022907">
    <property type="entry name" value="VapC_family"/>
</dbReference>
<dbReference type="GO" id="GO:0016787">
    <property type="term" value="F:hydrolase activity"/>
    <property type="evidence" value="ECO:0007669"/>
    <property type="project" value="UniProtKB-KW"/>
</dbReference>
<evidence type="ECO:0000313" key="9">
    <source>
        <dbReference type="Proteomes" id="UP000198775"/>
    </source>
</evidence>
<keyword evidence="4 6" id="KW-0378">Hydrolase</keyword>
<feature type="domain" description="PIN" evidence="7">
    <location>
        <begin position="4"/>
        <end position="120"/>
    </location>
</feature>
<dbReference type="Gene3D" id="3.40.50.1010">
    <property type="entry name" value="5'-nuclease"/>
    <property type="match status" value="1"/>
</dbReference>
<keyword evidence="6" id="KW-0800">Toxin</keyword>
<dbReference type="AlphaFoldDB" id="A0A1H8L6J5"/>
<keyword evidence="1 6" id="KW-1277">Toxin-antitoxin system</keyword>
<dbReference type="EC" id="3.1.-.-" evidence="6"/>
<keyword evidence="5 6" id="KW-0460">Magnesium</keyword>
<evidence type="ECO:0000256" key="1">
    <source>
        <dbReference type="ARBA" id="ARBA00022649"/>
    </source>
</evidence>
<dbReference type="InterPro" id="IPR029060">
    <property type="entry name" value="PIN-like_dom_sf"/>
</dbReference>
<keyword evidence="2 6" id="KW-0540">Nuclease</keyword>